<dbReference type="CDD" id="cd08414">
    <property type="entry name" value="PBP2_LTTR_aromatics_like"/>
    <property type="match status" value="1"/>
</dbReference>
<evidence type="ECO:0000259" key="5">
    <source>
        <dbReference type="PROSITE" id="PS50931"/>
    </source>
</evidence>
<dbReference type="Pfam" id="PF00126">
    <property type="entry name" value="HTH_1"/>
    <property type="match status" value="1"/>
</dbReference>
<keyword evidence="3 6" id="KW-0238">DNA-binding</keyword>
<dbReference type="EMBL" id="RSDW01000001">
    <property type="protein sequence ID" value="RSL17602.1"/>
    <property type="molecule type" value="Genomic_DNA"/>
</dbReference>
<dbReference type="SUPFAM" id="SSF53850">
    <property type="entry name" value="Periplasmic binding protein-like II"/>
    <property type="match status" value="1"/>
</dbReference>
<organism evidence="6 7">
    <name type="scientific">Edaphobacter aggregans</name>
    <dbReference type="NCBI Taxonomy" id="570835"/>
    <lineage>
        <taxon>Bacteria</taxon>
        <taxon>Pseudomonadati</taxon>
        <taxon>Acidobacteriota</taxon>
        <taxon>Terriglobia</taxon>
        <taxon>Terriglobales</taxon>
        <taxon>Acidobacteriaceae</taxon>
        <taxon>Edaphobacter</taxon>
    </lineage>
</organism>
<gene>
    <name evidence="6" type="ORF">EDE15_3137</name>
</gene>
<reference evidence="6 7" key="1">
    <citation type="submission" date="2018-12" db="EMBL/GenBank/DDBJ databases">
        <title>Sequencing of bacterial isolates from soil warming experiment in Harvard Forest, Massachusetts, USA.</title>
        <authorList>
            <person name="Deangelis K."/>
        </authorList>
    </citation>
    <scope>NUCLEOTIDE SEQUENCE [LARGE SCALE GENOMIC DNA]</scope>
    <source>
        <strain evidence="6 7">EB153</strain>
    </source>
</reference>
<accession>A0A3R9PAW9</accession>
<feature type="domain" description="HTH lysR-type" evidence="5">
    <location>
        <begin position="1"/>
        <end position="60"/>
    </location>
</feature>
<dbReference type="AlphaFoldDB" id="A0A3R9PAW9"/>
<evidence type="ECO:0000313" key="7">
    <source>
        <dbReference type="Proteomes" id="UP000269669"/>
    </source>
</evidence>
<dbReference type="FunFam" id="1.10.10.10:FF:000001">
    <property type="entry name" value="LysR family transcriptional regulator"/>
    <property type="match status" value="1"/>
</dbReference>
<keyword evidence="4" id="KW-0804">Transcription</keyword>
<dbReference type="InterPro" id="IPR000847">
    <property type="entry name" value="LysR_HTH_N"/>
</dbReference>
<dbReference type="InterPro" id="IPR005119">
    <property type="entry name" value="LysR_subst-bd"/>
</dbReference>
<evidence type="ECO:0000256" key="4">
    <source>
        <dbReference type="ARBA" id="ARBA00023163"/>
    </source>
</evidence>
<protein>
    <submittedName>
        <fullName evidence="6">DNA-binding transcriptional LysR family regulator</fullName>
    </submittedName>
</protein>
<comment type="similarity">
    <text evidence="1">Belongs to the LysR transcriptional regulatory family.</text>
</comment>
<dbReference type="PANTHER" id="PTHR30346">
    <property type="entry name" value="TRANSCRIPTIONAL DUAL REGULATOR HCAR-RELATED"/>
    <property type="match status" value="1"/>
</dbReference>
<dbReference type="PANTHER" id="PTHR30346:SF0">
    <property type="entry name" value="HCA OPERON TRANSCRIPTIONAL ACTIVATOR HCAR"/>
    <property type="match status" value="1"/>
</dbReference>
<evidence type="ECO:0000256" key="3">
    <source>
        <dbReference type="ARBA" id="ARBA00023125"/>
    </source>
</evidence>
<dbReference type="GO" id="GO:0003700">
    <property type="term" value="F:DNA-binding transcription factor activity"/>
    <property type="evidence" value="ECO:0007669"/>
    <property type="project" value="InterPro"/>
</dbReference>
<dbReference type="SUPFAM" id="SSF46785">
    <property type="entry name" value="Winged helix' DNA-binding domain"/>
    <property type="match status" value="1"/>
</dbReference>
<dbReference type="InterPro" id="IPR036390">
    <property type="entry name" value="WH_DNA-bd_sf"/>
</dbReference>
<dbReference type="Proteomes" id="UP000269669">
    <property type="component" value="Unassembled WGS sequence"/>
</dbReference>
<evidence type="ECO:0000313" key="6">
    <source>
        <dbReference type="EMBL" id="RSL17602.1"/>
    </source>
</evidence>
<dbReference type="Gene3D" id="1.10.10.10">
    <property type="entry name" value="Winged helix-like DNA-binding domain superfamily/Winged helix DNA-binding domain"/>
    <property type="match status" value="1"/>
</dbReference>
<sequence>MDFRIRQLKCFLTLSDLLNYGKTARALYMSQPTITFQIKSLEESFGVKLFERDRQQVRLTDAGFAFREYAQSIMDSVDAAQECLSGLHARLRLRVSCGPVGQFVLLPAVIRALAEQYPKFELEVSELTTEQMMSRLPEGKMDALLMVSSLPIKGLRFDPICKETLVAMVSRRSPLAAGRNISVEDLRRTSVIASRTKDCRFHQPWLHSLLAPFGITPRIVESPQSCSVQFAYAAAGEGIAITTASMAICSFPDVVALPFSEPLPALQLGLASMESNESTAMTVFRKIVMQCAEATLERRLPMNSFSSHAHQPVVAFASQREAS</sequence>
<dbReference type="PROSITE" id="PS50931">
    <property type="entry name" value="HTH_LYSR"/>
    <property type="match status" value="1"/>
</dbReference>
<keyword evidence="2" id="KW-0805">Transcription regulation</keyword>
<dbReference type="GO" id="GO:0032993">
    <property type="term" value="C:protein-DNA complex"/>
    <property type="evidence" value="ECO:0007669"/>
    <property type="project" value="TreeGrafter"/>
</dbReference>
<dbReference type="PRINTS" id="PR00039">
    <property type="entry name" value="HTHLYSR"/>
</dbReference>
<dbReference type="Gene3D" id="3.40.190.10">
    <property type="entry name" value="Periplasmic binding protein-like II"/>
    <property type="match status" value="2"/>
</dbReference>
<proteinExistence type="inferred from homology"/>
<keyword evidence="7" id="KW-1185">Reference proteome</keyword>
<dbReference type="InterPro" id="IPR036388">
    <property type="entry name" value="WH-like_DNA-bd_sf"/>
</dbReference>
<name>A0A3R9PAW9_9BACT</name>
<comment type="caution">
    <text evidence="6">The sequence shown here is derived from an EMBL/GenBank/DDBJ whole genome shotgun (WGS) entry which is preliminary data.</text>
</comment>
<dbReference type="GO" id="GO:0003677">
    <property type="term" value="F:DNA binding"/>
    <property type="evidence" value="ECO:0007669"/>
    <property type="project" value="UniProtKB-KW"/>
</dbReference>
<evidence type="ECO:0000256" key="2">
    <source>
        <dbReference type="ARBA" id="ARBA00023015"/>
    </source>
</evidence>
<evidence type="ECO:0000256" key="1">
    <source>
        <dbReference type="ARBA" id="ARBA00009437"/>
    </source>
</evidence>
<dbReference type="Pfam" id="PF03466">
    <property type="entry name" value="LysR_substrate"/>
    <property type="match status" value="1"/>
</dbReference>